<proteinExistence type="predicted"/>
<gene>
    <name evidence="2" type="ORF">C2E21_3031</name>
</gene>
<comment type="caution">
    <text evidence="2">The sequence shown here is derived from an EMBL/GenBank/DDBJ whole genome shotgun (WGS) entry which is preliminary data.</text>
</comment>
<dbReference type="EMBL" id="LHPG02000005">
    <property type="protein sequence ID" value="PRW58458.1"/>
    <property type="molecule type" value="Genomic_DNA"/>
</dbReference>
<feature type="region of interest" description="Disordered" evidence="1">
    <location>
        <begin position="52"/>
        <end position="73"/>
    </location>
</feature>
<feature type="compositionally biased region" description="Low complexity" evidence="1">
    <location>
        <begin position="404"/>
        <end position="420"/>
    </location>
</feature>
<organism evidence="2 3">
    <name type="scientific">Chlorella sorokiniana</name>
    <name type="common">Freshwater green alga</name>
    <dbReference type="NCBI Taxonomy" id="3076"/>
    <lineage>
        <taxon>Eukaryota</taxon>
        <taxon>Viridiplantae</taxon>
        <taxon>Chlorophyta</taxon>
        <taxon>core chlorophytes</taxon>
        <taxon>Trebouxiophyceae</taxon>
        <taxon>Chlorellales</taxon>
        <taxon>Chlorellaceae</taxon>
        <taxon>Chlorella clade</taxon>
        <taxon>Chlorella</taxon>
    </lineage>
</organism>
<name>A0A2P6TWL7_CHLSO</name>
<feature type="region of interest" description="Disordered" evidence="1">
    <location>
        <begin position="404"/>
        <end position="423"/>
    </location>
</feature>
<feature type="compositionally biased region" description="Low complexity" evidence="1">
    <location>
        <begin position="162"/>
        <end position="173"/>
    </location>
</feature>
<feature type="region of interest" description="Disordered" evidence="1">
    <location>
        <begin position="1"/>
        <end position="33"/>
    </location>
</feature>
<feature type="compositionally biased region" description="Low complexity" evidence="1">
    <location>
        <begin position="13"/>
        <end position="33"/>
    </location>
</feature>
<evidence type="ECO:0000313" key="3">
    <source>
        <dbReference type="Proteomes" id="UP000239899"/>
    </source>
</evidence>
<feature type="region of interest" description="Disordered" evidence="1">
    <location>
        <begin position="563"/>
        <end position="586"/>
    </location>
</feature>
<protein>
    <submittedName>
        <fullName evidence="2">Uncharacterized protein</fullName>
    </submittedName>
</protein>
<feature type="compositionally biased region" description="Pro residues" evidence="1">
    <location>
        <begin position="139"/>
        <end position="150"/>
    </location>
</feature>
<evidence type="ECO:0000256" key="1">
    <source>
        <dbReference type="SAM" id="MobiDB-lite"/>
    </source>
</evidence>
<dbReference type="AlphaFoldDB" id="A0A2P6TWL7"/>
<feature type="region of interest" description="Disordered" evidence="1">
    <location>
        <begin position="139"/>
        <end position="342"/>
    </location>
</feature>
<evidence type="ECO:0000313" key="2">
    <source>
        <dbReference type="EMBL" id="PRW58458.1"/>
    </source>
</evidence>
<feature type="compositionally biased region" description="Low complexity" evidence="1">
    <location>
        <begin position="113"/>
        <end position="127"/>
    </location>
</feature>
<feature type="compositionally biased region" description="Low complexity" evidence="1">
    <location>
        <begin position="61"/>
        <end position="73"/>
    </location>
</feature>
<dbReference type="OrthoDB" id="10567770at2759"/>
<sequence>MGSGAKTPGRLKAGAQEEGGAAAARSGAAAKPEATVDIGALLRNKRSGLLGTSGGFGSLGGASRPAAPAGGAPAPLAASFGGGRGLDVVTAENPIYSPDDSLARAASKLQNLKAPQPRAPSRAAQAQAAIAAAAAPLPLAAPKPDASPEPAPERCESPQLIPAFPAAAAGEQQAPPPAGEGSHKGLSGEDSGELAALSALQKRRKSLAPATAAKQRYGEWFDGSDKDLEHTLQEYNKEAPAPSPRMTRAQRRKSLAVDQSLALEPGLARSLLDRSLAAEEEEQEGAAGNGQAQQQQQEPQQAVAGQVQQAKRAAAGRRKSVAATQQVQVALPAERPGQHGHHASVADEVAALNAEMCAALSGLVGEESPEKGHRGDQRPLREKLLESWDGKTYYERLLAMQEAEQEQQQADKQQASAALAGQDSGSQAELGAVQQRLGAAMAEQESLAEQLRQAQEELAAERAGRAAEQQELEQLRAKRKEEAAALKVAEQRAKQLAREVQDAQAAAAAHVKTAAELEARWAEAEKALGAVLKAANGALKAVAAGKEEARSLGEALRSCAGGAENAAAAPAASSGRSRQSTGRQWR</sequence>
<reference evidence="2 3" key="1">
    <citation type="journal article" date="2018" name="Plant J.">
        <title>Genome sequences of Chlorella sorokiniana UTEX 1602 and Micractinium conductrix SAG 241.80: implications to maltose excretion by a green alga.</title>
        <authorList>
            <person name="Arriola M.B."/>
            <person name="Velmurugan N."/>
            <person name="Zhang Y."/>
            <person name="Plunkett M.H."/>
            <person name="Hondzo H."/>
            <person name="Barney B.M."/>
        </authorList>
    </citation>
    <scope>NUCLEOTIDE SEQUENCE [LARGE SCALE GENOMIC DNA]</scope>
    <source>
        <strain evidence="3">UTEX 1602</strain>
    </source>
</reference>
<feature type="compositionally biased region" description="Low complexity" evidence="1">
    <location>
        <begin position="285"/>
        <end position="313"/>
    </location>
</feature>
<feature type="region of interest" description="Disordered" evidence="1">
    <location>
        <begin position="107"/>
        <end position="127"/>
    </location>
</feature>
<dbReference type="Proteomes" id="UP000239899">
    <property type="component" value="Unassembled WGS sequence"/>
</dbReference>
<accession>A0A2P6TWL7</accession>
<keyword evidence="3" id="KW-1185">Reference proteome</keyword>
<feature type="compositionally biased region" description="Basic and acidic residues" evidence="1">
    <location>
        <begin position="216"/>
        <end position="237"/>
    </location>
</feature>